<sequence>MAFLTPLAPSPQEKATPTQQPAPGDSAAPAAPDGTSANPTSTNPMPTYSYDTYPRGDHASGRPRRGPPACHVTVCRFSVWPRGLAMILPLVASFWVPIRYFHFWMRDSRRMHDDMYPDHEPTSPLQRTNNGMHSDDEPTVPYTIFPIGMIAALFILSSIYLTVVAWTISKQLRDKEGGMAFFVHLSLALVLAALAYSAVALAPHKPSTVWVLASATGSILLQEAFWVTWVYCWASRYGIPARGMYRKKHEDQQ</sequence>
<name>A0A179GXG7_PURLI</name>
<keyword evidence="2" id="KW-0472">Membrane</keyword>
<dbReference type="AlphaFoldDB" id="A0A179GXG7"/>
<feature type="region of interest" description="Disordered" evidence="1">
    <location>
        <begin position="1"/>
        <end position="67"/>
    </location>
</feature>
<reference evidence="3 4" key="1">
    <citation type="submission" date="2016-02" db="EMBL/GenBank/DDBJ databases">
        <title>Biosynthesis of antibiotic leucinostatins and their inhibition on Phytophthora in bio-control Purpureocillium lilacinum.</title>
        <authorList>
            <person name="Wang G."/>
            <person name="Liu Z."/>
            <person name="Lin R."/>
            <person name="Li E."/>
            <person name="Mao Z."/>
            <person name="Ling J."/>
            <person name="Yin W."/>
            <person name="Xie B."/>
        </authorList>
    </citation>
    <scope>NUCLEOTIDE SEQUENCE [LARGE SCALE GENOMIC DNA]</scope>
    <source>
        <strain evidence="3">PLFJ-1</strain>
    </source>
</reference>
<protein>
    <submittedName>
        <fullName evidence="3">Uncharacterized protein</fullName>
    </submittedName>
</protein>
<organism evidence="3 4">
    <name type="scientific">Purpureocillium lilacinum</name>
    <name type="common">Paecilomyces lilacinus</name>
    <dbReference type="NCBI Taxonomy" id="33203"/>
    <lineage>
        <taxon>Eukaryota</taxon>
        <taxon>Fungi</taxon>
        <taxon>Dikarya</taxon>
        <taxon>Ascomycota</taxon>
        <taxon>Pezizomycotina</taxon>
        <taxon>Sordariomycetes</taxon>
        <taxon>Hypocreomycetidae</taxon>
        <taxon>Hypocreales</taxon>
        <taxon>Ophiocordycipitaceae</taxon>
        <taxon>Purpureocillium</taxon>
    </lineage>
</organism>
<evidence type="ECO:0000256" key="1">
    <source>
        <dbReference type="SAM" id="MobiDB-lite"/>
    </source>
</evidence>
<evidence type="ECO:0000256" key="2">
    <source>
        <dbReference type="SAM" id="Phobius"/>
    </source>
</evidence>
<evidence type="ECO:0000313" key="3">
    <source>
        <dbReference type="EMBL" id="OAQ82657.1"/>
    </source>
</evidence>
<proteinExistence type="predicted"/>
<gene>
    <name evidence="3" type="ORF">VFPFJ_08460</name>
</gene>
<keyword evidence="2" id="KW-0812">Transmembrane</keyword>
<feature type="transmembrane region" description="Helical" evidence="2">
    <location>
        <begin position="144"/>
        <end position="168"/>
    </location>
</feature>
<dbReference type="EMBL" id="LSBI01000008">
    <property type="protein sequence ID" value="OAQ82657.1"/>
    <property type="molecule type" value="Genomic_DNA"/>
</dbReference>
<feature type="transmembrane region" description="Helical" evidence="2">
    <location>
        <begin position="208"/>
        <end position="234"/>
    </location>
</feature>
<dbReference type="Proteomes" id="UP000078340">
    <property type="component" value="Unassembled WGS sequence"/>
</dbReference>
<accession>A0A179GXG7</accession>
<keyword evidence="2" id="KW-1133">Transmembrane helix</keyword>
<feature type="compositionally biased region" description="Low complexity" evidence="1">
    <location>
        <begin position="21"/>
        <end position="37"/>
    </location>
</feature>
<feature type="compositionally biased region" description="Polar residues" evidence="1">
    <location>
        <begin position="38"/>
        <end position="50"/>
    </location>
</feature>
<evidence type="ECO:0000313" key="4">
    <source>
        <dbReference type="Proteomes" id="UP000078340"/>
    </source>
</evidence>
<feature type="transmembrane region" description="Helical" evidence="2">
    <location>
        <begin position="84"/>
        <end position="105"/>
    </location>
</feature>
<feature type="transmembrane region" description="Helical" evidence="2">
    <location>
        <begin position="180"/>
        <end position="202"/>
    </location>
</feature>
<comment type="caution">
    <text evidence="3">The sequence shown here is derived from an EMBL/GenBank/DDBJ whole genome shotgun (WGS) entry which is preliminary data.</text>
</comment>